<gene>
    <name evidence="2" type="ORF">DYB30_012283</name>
</gene>
<evidence type="ECO:0000256" key="1">
    <source>
        <dbReference type="SAM" id="MobiDB-lite"/>
    </source>
</evidence>
<protein>
    <submittedName>
        <fullName evidence="2">Uncharacterized protein</fullName>
    </submittedName>
</protein>
<feature type="non-terminal residue" evidence="2">
    <location>
        <position position="1"/>
    </location>
</feature>
<feature type="region of interest" description="Disordered" evidence="1">
    <location>
        <begin position="1"/>
        <end position="34"/>
    </location>
</feature>
<feature type="compositionally biased region" description="Polar residues" evidence="1">
    <location>
        <begin position="14"/>
        <end position="34"/>
    </location>
</feature>
<dbReference type="VEuPathDB" id="FungiDB:H257_05943"/>
<proteinExistence type="predicted"/>
<dbReference type="Proteomes" id="UP000266643">
    <property type="component" value="Unassembled WGS sequence"/>
</dbReference>
<sequence>KQSEKRKLHIETATMDSTRFQKTNSLASANPSVQVNTHEQVLFRGQGRRPWLQSKLQEQQQQLLQRRDHDSKHD</sequence>
<comment type="caution">
    <text evidence="2">The sequence shown here is derived from an EMBL/GenBank/DDBJ whole genome shotgun (WGS) entry which is preliminary data.</text>
</comment>
<evidence type="ECO:0000313" key="3">
    <source>
        <dbReference type="Proteomes" id="UP000266643"/>
    </source>
</evidence>
<accession>A0A397CL69</accession>
<reference evidence="2 3" key="1">
    <citation type="submission" date="2018-08" db="EMBL/GenBank/DDBJ databases">
        <title>Aphanomyces genome sequencing and annotation.</title>
        <authorList>
            <person name="Minardi D."/>
            <person name="Oidtmann B."/>
            <person name="Van Der Giezen M."/>
            <person name="Studholme D.J."/>
        </authorList>
    </citation>
    <scope>NUCLEOTIDE SEQUENCE [LARGE SCALE GENOMIC DNA]</scope>
    <source>
        <strain evidence="2 3">D2</strain>
    </source>
</reference>
<evidence type="ECO:0000313" key="2">
    <source>
        <dbReference type="EMBL" id="RHY45857.1"/>
    </source>
</evidence>
<dbReference type="AlphaFoldDB" id="A0A397CL69"/>
<feature type="region of interest" description="Disordered" evidence="1">
    <location>
        <begin position="54"/>
        <end position="74"/>
    </location>
</feature>
<feature type="compositionally biased region" description="Basic and acidic residues" evidence="1">
    <location>
        <begin position="65"/>
        <end position="74"/>
    </location>
</feature>
<dbReference type="EMBL" id="QUTD01008531">
    <property type="protein sequence ID" value="RHY45857.1"/>
    <property type="molecule type" value="Genomic_DNA"/>
</dbReference>
<name>A0A397CL69_APHAT</name>
<organism evidence="2 3">
    <name type="scientific">Aphanomyces astaci</name>
    <name type="common">Crayfish plague agent</name>
    <dbReference type="NCBI Taxonomy" id="112090"/>
    <lineage>
        <taxon>Eukaryota</taxon>
        <taxon>Sar</taxon>
        <taxon>Stramenopiles</taxon>
        <taxon>Oomycota</taxon>
        <taxon>Saprolegniomycetes</taxon>
        <taxon>Saprolegniales</taxon>
        <taxon>Verrucalvaceae</taxon>
        <taxon>Aphanomyces</taxon>
    </lineage>
</organism>
<feature type="compositionally biased region" description="Low complexity" evidence="1">
    <location>
        <begin position="54"/>
        <end position="64"/>
    </location>
</feature>